<dbReference type="Proteomes" id="UP000254893">
    <property type="component" value="Unassembled WGS sequence"/>
</dbReference>
<evidence type="ECO:0000313" key="5">
    <source>
        <dbReference type="Proteomes" id="UP000254893"/>
    </source>
</evidence>
<name>A0A380BXH8_SPHSI</name>
<proteinExistence type="predicted"/>
<dbReference type="Pfam" id="PF04773">
    <property type="entry name" value="FecR"/>
    <property type="match status" value="1"/>
</dbReference>
<sequence>MNIQVYKIEDLVADPTFVNYCLHLDSTDHAYWTHILNTNPDKTELIQEARELVIPLSQQVSESEFAAERERTFQQLFPVQELTSRKKVKLPMRWLAAACILIIASAVYLLNRYQDNSSTEYATITQVVPAKKYMNITLSDGTKVRLAPASTFTYPKEFKGNIRKVELNGDAYFEVSHNPQKPFTVHTSHLDVQVLGTSFNVHAFTEDLITKIALFEGKVNVSNSTISKNLMPGQQFTYTKKDQKTILNTFDLIEEKDGMEGMINFDHASYEELRLKLSRKYGIVTKSDPTIKLQFTGRIFNESIAEVLEKLTFTTAYHFRLQSDSLLTVTSK</sequence>
<feature type="domain" description="Protein FecR C-terminal" evidence="3">
    <location>
        <begin position="263"/>
        <end position="324"/>
    </location>
</feature>
<gene>
    <name evidence="4" type="ORF">NCTC11388_01835</name>
</gene>
<keyword evidence="1" id="KW-0472">Membrane</keyword>
<accession>A0A380BXH8</accession>
<dbReference type="PIRSF" id="PIRSF018266">
    <property type="entry name" value="FecR"/>
    <property type="match status" value="1"/>
</dbReference>
<keyword evidence="1" id="KW-1133">Transmembrane helix</keyword>
<protein>
    <submittedName>
        <fullName evidence="4">Fec operon regulator FecR</fullName>
    </submittedName>
</protein>
<dbReference type="AlphaFoldDB" id="A0A380BXH8"/>
<organism evidence="4 5">
    <name type="scientific">Sphingobacterium spiritivorum</name>
    <name type="common">Flavobacterium spiritivorum</name>
    <dbReference type="NCBI Taxonomy" id="258"/>
    <lineage>
        <taxon>Bacteria</taxon>
        <taxon>Pseudomonadati</taxon>
        <taxon>Bacteroidota</taxon>
        <taxon>Sphingobacteriia</taxon>
        <taxon>Sphingobacteriales</taxon>
        <taxon>Sphingobacteriaceae</taxon>
        <taxon>Sphingobacterium</taxon>
    </lineage>
</organism>
<dbReference type="Gene3D" id="2.60.120.1440">
    <property type="match status" value="1"/>
</dbReference>
<evidence type="ECO:0000259" key="2">
    <source>
        <dbReference type="Pfam" id="PF04773"/>
    </source>
</evidence>
<reference evidence="4 5" key="1">
    <citation type="submission" date="2018-06" db="EMBL/GenBank/DDBJ databases">
        <authorList>
            <consortium name="Pathogen Informatics"/>
            <person name="Doyle S."/>
        </authorList>
    </citation>
    <scope>NUCLEOTIDE SEQUENCE [LARGE SCALE GENOMIC DNA]</scope>
    <source>
        <strain evidence="4 5">NCTC11388</strain>
    </source>
</reference>
<dbReference type="Gene3D" id="3.55.50.30">
    <property type="match status" value="1"/>
</dbReference>
<evidence type="ECO:0000259" key="3">
    <source>
        <dbReference type="Pfam" id="PF16344"/>
    </source>
</evidence>
<evidence type="ECO:0000313" key="4">
    <source>
        <dbReference type="EMBL" id="SUJ07862.1"/>
    </source>
</evidence>
<dbReference type="GO" id="GO:0016989">
    <property type="term" value="F:sigma factor antagonist activity"/>
    <property type="evidence" value="ECO:0007669"/>
    <property type="project" value="TreeGrafter"/>
</dbReference>
<dbReference type="InterPro" id="IPR032508">
    <property type="entry name" value="FecR_C"/>
</dbReference>
<dbReference type="PANTHER" id="PTHR30273">
    <property type="entry name" value="PERIPLASMIC SIGNAL SENSOR AND SIGMA FACTOR ACTIVATOR FECR-RELATED"/>
    <property type="match status" value="1"/>
</dbReference>
<dbReference type="InterPro" id="IPR012373">
    <property type="entry name" value="Ferrdict_sens_TM"/>
</dbReference>
<dbReference type="InterPro" id="IPR006860">
    <property type="entry name" value="FecR"/>
</dbReference>
<dbReference type="EMBL" id="UGYW01000002">
    <property type="protein sequence ID" value="SUJ07862.1"/>
    <property type="molecule type" value="Genomic_DNA"/>
</dbReference>
<evidence type="ECO:0000256" key="1">
    <source>
        <dbReference type="SAM" id="Phobius"/>
    </source>
</evidence>
<keyword evidence="1" id="KW-0812">Transmembrane</keyword>
<dbReference type="Pfam" id="PF16344">
    <property type="entry name" value="FecR_C"/>
    <property type="match status" value="1"/>
</dbReference>
<feature type="domain" description="FecR protein" evidence="2">
    <location>
        <begin position="129"/>
        <end position="220"/>
    </location>
</feature>
<dbReference type="PANTHER" id="PTHR30273:SF2">
    <property type="entry name" value="PROTEIN FECR"/>
    <property type="match status" value="1"/>
</dbReference>
<dbReference type="RefSeq" id="WP_115169886.1">
    <property type="nucleotide sequence ID" value="NZ_UGYW01000002.1"/>
</dbReference>
<feature type="transmembrane region" description="Helical" evidence="1">
    <location>
        <begin position="94"/>
        <end position="110"/>
    </location>
</feature>